<dbReference type="AlphaFoldDB" id="A0A147EPI7"/>
<evidence type="ECO:0000256" key="9">
    <source>
        <dbReference type="SAM" id="Phobius"/>
    </source>
</evidence>
<feature type="transmembrane region" description="Helical" evidence="9">
    <location>
        <begin position="258"/>
        <end position="279"/>
    </location>
</feature>
<gene>
    <name evidence="11" type="ORF">NS354_05520</name>
</gene>
<feature type="transmembrane region" description="Helical" evidence="9">
    <location>
        <begin position="332"/>
        <end position="356"/>
    </location>
</feature>
<proteinExistence type="inferred from homology"/>
<reference evidence="11 12" key="1">
    <citation type="journal article" date="2016" name="Front. Microbiol.">
        <title>Genomic Resource of Rice Seed Associated Bacteria.</title>
        <authorList>
            <person name="Midha S."/>
            <person name="Bansal K."/>
            <person name="Sharma S."/>
            <person name="Kumar N."/>
            <person name="Patil P.P."/>
            <person name="Chaudhry V."/>
            <person name="Patil P.B."/>
        </authorList>
    </citation>
    <scope>NUCLEOTIDE SEQUENCE [LARGE SCALE GENOMIC DNA]</scope>
    <source>
        <strain evidence="11 12">NS354</strain>
    </source>
</reference>
<comment type="subcellular location">
    <subcellularLocation>
        <location evidence="1">Cell membrane</location>
        <topology evidence="1">Multi-pass membrane protein</topology>
    </subcellularLocation>
    <subcellularLocation>
        <location evidence="8">Membrane</location>
        <topology evidence="8">Multi-pass membrane protein</topology>
    </subcellularLocation>
</comment>
<dbReference type="Gene3D" id="1.20.1250.20">
    <property type="entry name" value="MFS general substrate transporter like domains"/>
    <property type="match status" value="1"/>
</dbReference>
<dbReference type="PROSITE" id="PS01023">
    <property type="entry name" value="PTR2_2"/>
    <property type="match status" value="1"/>
</dbReference>
<evidence type="ECO:0000256" key="1">
    <source>
        <dbReference type="ARBA" id="ARBA00004651"/>
    </source>
</evidence>
<feature type="transmembrane region" description="Helical" evidence="9">
    <location>
        <begin position="190"/>
        <end position="209"/>
    </location>
</feature>
<name>A0A147EPI7_9MICO</name>
<evidence type="ECO:0000313" key="11">
    <source>
        <dbReference type="EMBL" id="KTR86282.1"/>
    </source>
</evidence>
<evidence type="ECO:0000256" key="5">
    <source>
        <dbReference type="ARBA" id="ARBA00022692"/>
    </source>
</evidence>
<dbReference type="EMBL" id="LDRK01000025">
    <property type="protein sequence ID" value="KTR86282.1"/>
    <property type="molecule type" value="Genomic_DNA"/>
</dbReference>
<feature type="transmembrane region" description="Helical" evidence="9">
    <location>
        <begin position="102"/>
        <end position="135"/>
    </location>
</feature>
<organism evidence="11 12">
    <name type="scientific">Leucobacter chromiiresistens</name>
    <dbReference type="NCBI Taxonomy" id="1079994"/>
    <lineage>
        <taxon>Bacteria</taxon>
        <taxon>Bacillati</taxon>
        <taxon>Actinomycetota</taxon>
        <taxon>Actinomycetes</taxon>
        <taxon>Micrococcales</taxon>
        <taxon>Microbacteriaceae</taxon>
        <taxon>Leucobacter</taxon>
    </lineage>
</organism>
<feature type="transmembrane region" description="Helical" evidence="9">
    <location>
        <begin position="368"/>
        <end position="389"/>
    </location>
</feature>
<feature type="domain" description="Major facilitator superfamily (MFS) profile" evidence="10">
    <location>
        <begin position="1"/>
        <end position="487"/>
    </location>
</feature>
<evidence type="ECO:0000259" key="10">
    <source>
        <dbReference type="PROSITE" id="PS50850"/>
    </source>
</evidence>
<dbReference type="SUPFAM" id="SSF103473">
    <property type="entry name" value="MFS general substrate transporter"/>
    <property type="match status" value="1"/>
</dbReference>
<feature type="transmembrane region" description="Helical" evidence="9">
    <location>
        <begin position="291"/>
        <end position="312"/>
    </location>
</feature>
<evidence type="ECO:0000256" key="6">
    <source>
        <dbReference type="ARBA" id="ARBA00022989"/>
    </source>
</evidence>
<feature type="transmembrane region" description="Helical" evidence="9">
    <location>
        <begin position="230"/>
        <end position="252"/>
    </location>
</feature>
<keyword evidence="3 8" id="KW-0813">Transport</keyword>
<comment type="similarity">
    <text evidence="2 8">Belongs to the major facilitator superfamily. Proton-dependent oligopeptide transporter (POT/PTR) (TC 2.A.17) family.</text>
</comment>
<dbReference type="Pfam" id="PF00854">
    <property type="entry name" value="PTR2"/>
    <property type="match status" value="1"/>
</dbReference>
<feature type="transmembrane region" description="Helical" evidence="9">
    <location>
        <begin position="163"/>
        <end position="184"/>
    </location>
</feature>
<dbReference type="PANTHER" id="PTHR23517:SF15">
    <property type="entry name" value="PROTON-DEPENDENT OLIGOPEPTIDE FAMILY TRANSPORT PROTEIN"/>
    <property type="match status" value="1"/>
</dbReference>
<keyword evidence="6 9" id="KW-1133">Transmembrane helix</keyword>
<keyword evidence="7 9" id="KW-0472">Membrane</keyword>
<feature type="transmembrane region" description="Helical" evidence="9">
    <location>
        <begin position="462"/>
        <end position="482"/>
    </location>
</feature>
<dbReference type="GO" id="GO:0006857">
    <property type="term" value="P:oligopeptide transport"/>
    <property type="evidence" value="ECO:0007669"/>
    <property type="project" value="InterPro"/>
</dbReference>
<evidence type="ECO:0000313" key="12">
    <source>
        <dbReference type="Proteomes" id="UP000070810"/>
    </source>
</evidence>
<dbReference type="InterPro" id="IPR018456">
    <property type="entry name" value="PTR2_symporter_CS"/>
</dbReference>
<feature type="transmembrane region" description="Helical" evidence="9">
    <location>
        <begin position="435"/>
        <end position="456"/>
    </location>
</feature>
<sequence>MTEPERAAAPAAAAPRQDRGFFGHPWGLANLAGVEMWERFSFYGMQGLLAFYIYYSLSQGGLGMSEAAATSIVGAYGGLVYLSSVLGGWVADRVLGAERTLLVSAVVIMLGHIALAVLPGVVGLGIGLVCVALGAGSLKTTTSTVLGDLYEPGDVRRDAAFSIYYMGVNIGGFIGPILTSLVWGWQGFHWGFGLAAIGMALGLLQYLLLRRHTVTEGSSRPTNPLTRAERVRWLAIVAGAAVVIAGAALLGLLRAENLSVVVVALTIVSAVAVFSVIASSSRVTAEERSRVFSYIPLFIASAVFWTLFQQQFTVLAIYADQRLDRNVFGFEIAPSVVTSINPVFIIIFAGVFAAMWTRLGERQPSTPIKFALGTMIMGLAFLAFIPFSGGADGSVPFIAIVVILLLFTFAELCISPVGQSLETKLSPHAFHSQMVALHFISIALGSAAAGALSGFYSTDDEVPYFLTIGLISIAVGIVLAFVRAPILRLMRGVR</sequence>
<dbReference type="InterPro" id="IPR020846">
    <property type="entry name" value="MFS_dom"/>
</dbReference>
<dbReference type="InterPro" id="IPR000109">
    <property type="entry name" value="POT_fam"/>
</dbReference>
<evidence type="ECO:0000256" key="8">
    <source>
        <dbReference type="RuleBase" id="RU003755"/>
    </source>
</evidence>
<comment type="caution">
    <text evidence="11">The sequence shown here is derived from an EMBL/GenBank/DDBJ whole genome shotgun (WGS) entry which is preliminary data.</text>
</comment>
<dbReference type="InterPro" id="IPR036259">
    <property type="entry name" value="MFS_trans_sf"/>
</dbReference>
<keyword evidence="4" id="KW-1003">Cell membrane</keyword>
<protein>
    <submittedName>
        <fullName evidence="11">Major facilitator transporter</fullName>
    </submittedName>
</protein>
<dbReference type="Proteomes" id="UP000070810">
    <property type="component" value="Unassembled WGS sequence"/>
</dbReference>
<dbReference type="PANTHER" id="PTHR23517">
    <property type="entry name" value="RESISTANCE PROTEIN MDTM, PUTATIVE-RELATED-RELATED"/>
    <property type="match status" value="1"/>
</dbReference>
<feature type="transmembrane region" description="Helical" evidence="9">
    <location>
        <begin position="69"/>
        <end position="90"/>
    </location>
</feature>
<dbReference type="PATRIC" id="fig|1079994.3.peg.1192"/>
<accession>A0A147EPI7</accession>
<dbReference type="GO" id="GO:0005886">
    <property type="term" value="C:plasma membrane"/>
    <property type="evidence" value="ECO:0007669"/>
    <property type="project" value="UniProtKB-SubCell"/>
</dbReference>
<feature type="transmembrane region" description="Helical" evidence="9">
    <location>
        <begin position="395"/>
        <end position="414"/>
    </location>
</feature>
<evidence type="ECO:0000256" key="7">
    <source>
        <dbReference type="ARBA" id="ARBA00023136"/>
    </source>
</evidence>
<dbReference type="OrthoDB" id="9772725at2"/>
<dbReference type="PROSITE" id="PS50850">
    <property type="entry name" value="MFS"/>
    <property type="match status" value="1"/>
</dbReference>
<dbReference type="RefSeq" id="WP_058593583.1">
    <property type="nucleotide sequence ID" value="NZ_LDRK01000025.1"/>
</dbReference>
<dbReference type="NCBIfam" id="TIGR00924">
    <property type="entry name" value="yjdL_sub1_fam"/>
    <property type="match status" value="1"/>
</dbReference>
<evidence type="ECO:0000256" key="2">
    <source>
        <dbReference type="ARBA" id="ARBA00005982"/>
    </source>
</evidence>
<dbReference type="InterPro" id="IPR050171">
    <property type="entry name" value="MFS_Transporters"/>
</dbReference>
<dbReference type="InterPro" id="IPR005279">
    <property type="entry name" value="Dipep/tripep_permease"/>
</dbReference>
<keyword evidence="12" id="KW-1185">Reference proteome</keyword>
<keyword evidence="5 8" id="KW-0812">Transmembrane</keyword>
<dbReference type="GO" id="GO:1904680">
    <property type="term" value="F:peptide transmembrane transporter activity"/>
    <property type="evidence" value="ECO:0007669"/>
    <property type="project" value="InterPro"/>
</dbReference>
<evidence type="ECO:0000256" key="3">
    <source>
        <dbReference type="ARBA" id="ARBA00022448"/>
    </source>
</evidence>
<dbReference type="CDD" id="cd17346">
    <property type="entry name" value="MFS_DtpA_like"/>
    <property type="match status" value="1"/>
</dbReference>
<evidence type="ECO:0000256" key="4">
    <source>
        <dbReference type="ARBA" id="ARBA00022475"/>
    </source>
</evidence>
<feature type="transmembrane region" description="Helical" evidence="9">
    <location>
        <begin position="40"/>
        <end position="57"/>
    </location>
</feature>